<feature type="compositionally biased region" description="Low complexity" evidence="1">
    <location>
        <begin position="66"/>
        <end position="81"/>
    </location>
</feature>
<gene>
    <name evidence="3" type="ORF">NFI95_11325</name>
</gene>
<dbReference type="EMBL" id="JAMSKV010000009">
    <property type="protein sequence ID" value="MCQ8279038.1"/>
    <property type="molecule type" value="Genomic_DNA"/>
</dbReference>
<protein>
    <submittedName>
        <fullName evidence="3">Uncharacterized protein</fullName>
    </submittedName>
</protein>
<organism evidence="3 4">
    <name type="scientific">Endosaccharibacter trunci</name>
    <dbReference type="NCBI Taxonomy" id="2812733"/>
    <lineage>
        <taxon>Bacteria</taxon>
        <taxon>Pseudomonadati</taxon>
        <taxon>Pseudomonadota</taxon>
        <taxon>Alphaproteobacteria</taxon>
        <taxon>Acetobacterales</taxon>
        <taxon>Acetobacteraceae</taxon>
        <taxon>Endosaccharibacter</taxon>
    </lineage>
</organism>
<dbReference type="RefSeq" id="WP_422864516.1">
    <property type="nucleotide sequence ID" value="NZ_JAMSKV010000009.1"/>
</dbReference>
<proteinExistence type="predicted"/>
<evidence type="ECO:0000256" key="2">
    <source>
        <dbReference type="SAM" id="SignalP"/>
    </source>
</evidence>
<keyword evidence="2" id="KW-0732">Signal</keyword>
<evidence type="ECO:0000256" key="1">
    <source>
        <dbReference type="SAM" id="MobiDB-lite"/>
    </source>
</evidence>
<comment type="caution">
    <text evidence="3">The sequence shown here is derived from an EMBL/GenBank/DDBJ whole genome shotgun (WGS) entry which is preliminary data.</text>
</comment>
<sequence>MQKPALPVLAAATLLFVAPVVAARVAAAQVTTSQSALDALGSGEHESAAHHAPSHDTSHGRHAARRAATAPAPSNAPAATIPAAPPAAPVFAAPVVNVPLHPPPPPPPVPVVPNAVGAATPLPDGVRITFGANASDLNPATMQALHDFAAKLKADPQARAILDAAAAGSPDDPSTPRRLALSRGLVARAVLINDGIASTRIYVRMDPNASAGTDRVDLHEQSNPDGSVQAAASPSTTPSQAPAAGSPQP</sequence>
<dbReference type="Proteomes" id="UP001524587">
    <property type="component" value="Unassembled WGS sequence"/>
</dbReference>
<dbReference type="InterPro" id="IPR036737">
    <property type="entry name" value="OmpA-like_sf"/>
</dbReference>
<feature type="compositionally biased region" description="Basic and acidic residues" evidence="1">
    <location>
        <begin position="43"/>
        <end position="59"/>
    </location>
</feature>
<evidence type="ECO:0000313" key="4">
    <source>
        <dbReference type="Proteomes" id="UP001524587"/>
    </source>
</evidence>
<dbReference type="SUPFAM" id="SSF103088">
    <property type="entry name" value="OmpA-like"/>
    <property type="match status" value="1"/>
</dbReference>
<feature type="compositionally biased region" description="Low complexity" evidence="1">
    <location>
        <begin position="227"/>
        <end position="249"/>
    </location>
</feature>
<feature type="chain" id="PRO_5046860980" evidence="2">
    <location>
        <begin position="23"/>
        <end position="249"/>
    </location>
</feature>
<accession>A0ABT1W8G8</accession>
<reference evidence="3 4" key="1">
    <citation type="submission" date="2022-06" db="EMBL/GenBank/DDBJ databases">
        <title>Endosaccharibacter gen. nov., sp. nov., endophytic bacteria isolated from sugarcane.</title>
        <authorList>
            <person name="Pitiwittayakul N."/>
            <person name="Yukphan P."/>
            <person name="Charoenyingcharoen P."/>
            <person name="Tanasupawat S."/>
        </authorList>
    </citation>
    <scope>NUCLEOTIDE SEQUENCE [LARGE SCALE GENOMIC DNA]</scope>
    <source>
        <strain evidence="3 4">KSS8</strain>
    </source>
</reference>
<name>A0ABT1W8G8_9PROT</name>
<feature type="region of interest" description="Disordered" evidence="1">
    <location>
        <begin position="210"/>
        <end position="249"/>
    </location>
</feature>
<feature type="region of interest" description="Disordered" evidence="1">
    <location>
        <begin position="41"/>
        <end position="81"/>
    </location>
</feature>
<evidence type="ECO:0000313" key="3">
    <source>
        <dbReference type="EMBL" id="MCQ8279038.1"/>
    </source>
</evidence>
<dbReference type="Gene3D" id="3.30.1330.60">
    <property type="entry name" value="OmpA-like domain"/>
    <property type="match status" value="1"/>
</dbReference>
<keyword evidence="4" id="KW-1185">Reference proteome</keyword>
<feature type="signal peptide" evidence="2">
    <location>
        <begin position="1"/>
        <end position="22"/>
    </location>
</feature>